<proteinExistence type="predicted"/>
<name>A0A137NXC7_CONC2</name>
<dbReference type="OrthoDB" id="5344169at2759"/>
<reference evidence="1 2" key="1">
    <citation type="journal article" date="2015" name="Genome Biol. Evol.">
        <title>Phylogenomic analyses indicate that early fungi evolved digesting cell walls of algal ancestors of land plants.</title>
        <authorList>
            <person name="Chang Y."/>
            <person name="Wang S."/>
            <person name="Sekimoto S."/>
            <person name="Aerts A.L."/>
            <person name="Choi C."/>
            <person name="Clum A."/>
            <person name="LaButti K.M."/>
            <person name="Lindquist E.A."/>
            <person name="Yee Ngan C."/>
            <person name="Ohm R.A."/>
            <person name="Salamov A.A."/>
            <person name="Grigoriev I.V."/>
            <person name="Spatafora J.W."/>
            <person name="Berbee M.L."/>
        </authorList>
    </citation>
    <scope>NUCLEOTIDE SEQUENCE [LARGE SCALE GENOMIC DNA]</scope>
    <source>
        <strain evidence="1 2">NRRL 28638</strain>
    </source>
</reference>
<keyword evidence="2" id="KW-1185">Reference proteome</keyword>
<dbReference type="EMBL" id="KQ964646">
    <property type="protein sequence ID" value="KXN67299.1"/>
    <property type="molecule type" value="Genomic_DNA"/>
</dbReference>
<evidence type="ECO:0000313" key="1">
    <source>
        <dbReference type="EMBL" id="KXN67299.1"/>
    </source>
</evidence>
<organism evidence="1 2">
    <name type="scientific">Conidiobolus coronatus (strain ATCC 28846 / CBS 209.66 / NRRL 28638)</name>
    <name type="common">Delacroixia coronata</name>
    <dbReference type="NCBI Taxonomy" id="796925"/>
    <lineage>
        <taxon>Eukaryota</taxon>
        <taxon>Fungi</taxon>
        <taxon>Fungi incertae sedis</taxon>
        <taxon>Zoopagomycota</taxon>
        <taxon>Entomophthoromycotina</taxon>
        <taxon>Entomophthoromycetes</taxon>
        <taxon>Entomophthorales</taxon>
        <taxon>Ancylistaceae</taxon>
        <taxon>Conidiobolus</taxon>
    </lineage>
</organism>
<gene>
    <name evidence="1" type="ORF">CONCODRAFT_19711</name>
</gene>
<dbReference type="Proteomes" id="UP000070444">
    <property type="component" value="Unassembled WGS sequence"/>
</dbReference>
<protein>
    <submittedName>
        <fullName evidence="1">Uncharacterized protein</fullName>
    </submittedName>
</protein>
<evidence type="ECO:0000313" key="2">
    <source>
        <dbReference type="Proteomes" id="UP000070444"/>
    </source>
</evidence>
<accession>A0A137NXC7</accession>
<dbReference type="AlphaFoldDB" id="A0A137NXC7"/>
<sequence length="301" mass="33512">MPQNTMNTPQYNFNQYNMNSVQLNQDTQFDLSNLNELHSIKNLNTAQTNVTTNAIQLESLQQPISTTHHEISFTAQQPQFNTPQLSFTNTNFTQLLPNVDHYSYNTNLPNSSTNVPNANAIDMNWITSSGFIQQPPTTPLNQIGGVDMEDDDMLLTPLVSPAMNPFYEQHQRQQQFLANQMRMFSANNDHFSPLTSPALTFAKDNNLPPFTTGLDQSIANSNINAQATSLPIPLSLPTPESGLIRSTGLANVTEATVPPSQVRVKRATNKTRSKRTPKITPYKTQAEVSETNDKLATWSSL</sequence>